<dbReference type="GO" id="GO:0003700">
    <property type="term" value="F:DNA-binding transcription factor activity"/>
    <property type="evidence" value="ECO:0007669"/>
    <property type="project" value="InterPro"/>
</dbReference>
<protein>
    <submittedName>
        <fullName evidence="5">MarR family transcriptional regulator</fullName>
    </submittedName>
</protein>
<keyword evidence="2" id="KW-0238">DNA-binding</keyword>
<dbReference type="GO" id="GO:0003677">
    <property type="term" value="F:DNA binding"/>
    <property type="evidence" value="ECO:0007669"/>
    <property type="project" value="UniProtKB-KW"/>
</dbReference>
<proteinExistence type="predicted"/>
<dbReference type="PROSITE" id="PS50995">
    <property type="entry name" value="HTH_MARR_2"/>
    <property type="match status" value="1"/>
</dbReference>
<dbReference type="InterPro" id="IPR036390">
    <property type="entry name" value="WH_DNA-bd_sf"/>
</dbReference>
<dbReference type="PROSITE" id="PS01117">
    <property type="entry name" value="HTH_MARR_1"/>
    <property type="match status" value="1"/>
</dbReference>
<accession>A0A7C4G9P6</accession>
<gene>
    <name evidence="5" type="ORF">ENS41_00350</name>
</gene>
<evidence type="ECO:0000313" key="5">
    <source>
        <dbReference type="EMBL" id="HGK27390.1"/>
    </source>
</evidence>
<sequence length="136" mass="15371">MLVRGLRLLPSVEGLEREFSFSQTLILQVLGSRPEMKMNELAAFLGLSKANATGLVDRLVRRGLVERRHGEEDRRVVLVRLTPHGRAAARRLSMVHRRGLARMMRRIPERNLVVFIETLEQLAAALAESQRGLLAP</sequence>
<dbReference type="Gene3D" id="1.10.10.10">
    <property type="entry name" value="Winged helix-like DNA-binding domain superfamily/Winged helix DNA-binding domain"/>
    <property type="match status" value="1"/>
</dbReference>
<keyword evidence="1" id="KW-0805">Transcription regulation</keyword>
<dbReference type="PANTHER" id="PTHR42756">
    <property type="entry name" value="TRANSCRIPTIONAL REGULATOR, MARR"/>
    <property type="match status" value="1"/>
</dbReference>
<dbReference type="Pfam" id="PF01047">
    <property type="entry name" value="MarR"/>
    <property type="match status" value="1"/>
</dbReference>
<reference evidence="5" key="1">
    <citation type="journal article" date="2020" name="mSystems">
        <title>Genome- and Community-Level Interaction Insights into Carbon Utilization and Element Cycling Functions of Hydrothermarchaeota in Hydrothermal Sediment.</title>
        <authorList>
            <person name="Zhou Z."/>
            <person name="Liu Y."/>
            <person name="Xu W."/>
            <person name="Pan J."/>
            <person name="Luo Z.H."/>
            <person name="Li M."/>
        </authorList>
    </citation>
    <scope>NUCLEOTIDE SEQUENCE [LARGE SCALE GENOMIC DNA]</scope>
    <source>
        <strain evidence="5">SpSt-488</strain>
    </source>
</reference>
<keyword evidence="3" id="KW-0804">Transcription</keyword>
<evidence type="ECO:0000256" key="1">
    <source>
        <dbReference type="ARBA" id="ARBA00023015"/>
    </source>
</evidence>
<name>A0A7C4G9P6_UNCW3</name>
<evidence type="ECO:0000256" key="2">
    <source>
        <dbReference type="ARBA" id="ARBA00023125"/>
    </source>
</evidence>
<evidence type="ECO:0000256" key="3">
    <source>
        <dbReference type="ARBA" id="ARBA00023163"/>
    </source>
</evidence>
<dbReference type="EMBL" id="DSUT01000009">
    <property type="protein sequence ID" value="HGK27390.1"/>
    <property type="molecule type" value="Genomic_DNA"/>
</dbReference>
<dbReference type="InterPro" id="IPR036388">
    <property type="entry name" value="WH-like_DNA-bd_sf"/>
</dbReference>
<dbReference type="SUPFAM" id="SSF46785">
    <property type="entry name" value="Winged helix' DNA-binding domain"/>
    <property type="match status" value="1"/>
</dbReference>
<evidence type="ECO:0000259" key="4">
    <source>
        <dbReference type="PROSITE" id="PS50995"/>
    </source>
</evidence>
<dbReference type="SMART" id="SM00347">
    <property type="entry name" value="HTH_MARR"/>
    <property type="match status" value="1"/>
</dbReference>
<dbReference type="AlphaFoldDB" id="A0A7C4G9P6"/>
<comment type="caution">
    <text evidence="5">The sequence shown here is derived from an EMBL/GenBank/DDBJ whole genome shotgun (WGS) entry which is preliminary data.</text>
</comment>
<organism evidence="5">
    <name type="scientific">candidate division WOR-3 bacterium</name>
    <dbReference type="NCBI Taxonomy" id="2052148"/>
    <lineage>
        <taxon>Bacteria</taxon>
        <taxon>Bacteria division WOR-3</taxon>
    </lineage>
</organism>
<dbReference type="PRINTS" id="PR00598">
    <property type="entry name" value="HTHMARR"/>
</dbReference>
<feature type="domain" description="HTH marR-type" evidence="4">
    <location>
        <begin position="1"/>
        <end position="124"/>
    </location>
</feature>
<dbReference type="InterPro" id="IPR023187">
    <property type="entry name" value="Tscrpt_reg_MarR-type_CS"/>
</dbReference>
<dbReference type="PANTHER" id="PTHR42756:SF1">
    <property type="entry name" value="TRANSCRIPTIONAL REPRESSOR OF EMRAB OPERON"/>
    <property type="match status" value="1"/>
</dbReference>
<dbReference type="InterPro" id="IPR000835">
    <property type="entry name" value="HTH_MarR-typ"/>
</dbReference>